<name>A0A3P7PL59_9BILA</name>
<proteinExistence type="predicted"/>
<keyword evidence="3" id="KW-1185">Reference proteome</keyword>
<dbReference type="EMBL" id="UYRT01115686">
    <property type="protein sequence ID" value="VDN49678.1"/>
    <property type="molecule type" value="Genomic_DNA"/>
</dbReference>
<gene>
    <name evidence="2" type="ORF">GPUH_LOCUS26922</name>
</gene>
<feature type="region of interest" description="Disordered" evidence="1">
    <location>
        <begin position="15"/>
        <end position="63"/>
    </location>
</feature>
<accession>A0A3P7PL59</accession>
<dbReference type="AlphaFoldDB" id="A0A3P7PL59"/>
<evidence type="ECO:0000313" key="3">
    <source>
        <dbReference type="Proteomes" id="UP000271098"/>
    </source>
</evidence>
<sequence>MRSFLYERSNLTSTLEQQEASEYGAQTSAQHITSAETQTKTADTEALHEAEKGPTEPCGTVDPRLSAHQRLHELTKFVGNSLDCERFIQGQLLSRLERATQA</sequence>
<feature type="compositionally biased region" description="Polar residues" evidence="1">
    <location>
        <begin position="15"/>
        <end position="41"/>
    </location>
</feature>
<dbReference type="Proteomes" id="UP000271098">
    <property type="component" value="Unassembled WGS sequence"/>
</dbReference>
<organism evidence="2 3">
    <name type="scientific">Gongylonema pulchrum</name>
    <dbReference type="NCBI Taxonomy" id="637853"/>
    <lineage>
        <taxon>Eukaryota</taxon>
        <taxon>Metazoa</taxon>
        <taxon>Ecdysozoa</taxon>
        <taxon>Nematoda</taxon>
        <taxon>Chromadorea</taxon>
        <taxon>Rhabditida</taxon>
        <taxon>Spirurina</taxon>
        <taxon>Spiruromorpha</taxon>
        <taxon>Spiruroidea</taxon>
        <taxon>Gongylonematidae</taxon>
        <taxon>Gongylonema</taxon>
    </lineage>
</organism>
<protein>
    <submittedName>
        <fullName evidence="2">Uncharacterized protein</fullName>
    </submittedName>
</protein>
<feature type="compositionally biased region" description="Basic and acidic residues" evidence="1">
    <location>
        <begin position="42"/>
        <end position="54"/>
    </location>
</feature>
<evidence type="ECO:0000313" key="2">
    <source>
        <dbReference type="EMBL" id="VDN49678.1"/>
    </source>
</evidence>
<evidence type="ECO:0000256" key="1">
    <source>
        <dbReference type="SAM" id="MobiDB-lite"/>
    </source>
</evidence>
<reference evidence="2 3" key="1">
    <citation type="submission" date="2018-11" db="EMBL/GenBank/DDBJ databases">
        <authorList>
            <consortium name="Pathogen Informatics"/>
        </authorList>
    </citation>
    <scope>NUCLEOTIDE SEQUENCE [LARGE SCALE GENOMIC DNA]</scope>
</reference>